<dbReference type="AlphaFoldDB" id="A0ABD2PR49"/>
<reference evidence="1 2" key="1">
    <citation type="submission" date="2024-11" db="EMBL/GenBank/DDBJ databases">
        <title>Adaptive evolution of stress response genes in parasites aligns with host niche diversity.</title>
        <authorList>
            <person name="Hahn C."/>
            <person name="Resl P."/>
        </authorList>
    </citation>
    <scope>NUCLEOTIDE SEQUENCE [LARGE SCALE GENOMIC DNA]</scope>
    <source>
        <strain evidence="1">EGGRZ-B1_66</strain>
        <tissue evidence="1">Body</tissue>
    </source>
</reference>
<gene>
    <name evidence="1" type="ORF">Ciccas_012277</name>
</gene>
<organism evidence="1 2">
    <name type="scientific">Cichlidogyrus casuarinus</name>
    <dbReference type="NCBI Taxonomy" id="1844966"/>
    <lineage>
        <taxon>Eukaryota</taxon>
        <taxon>Metazoa</taxon>
        <taxon>Spiralia</taxon>
        <taxon>Lophotrochozoa</taxon>
        <taxon>Platyhelminthes</taxon>
        <taxon>Monogenea</taxon>
        <taxon>Monopisthocotylea</taxon>
        <taxon>Dactylogyridea</taxon>
        <taxon>Ancyrocephalidae</taxon>
        <taxon>Cichlidogyrus</taxon>
    </lineage>
</organism>
<proteinExistence type="predicted"/>
<dbReference type="Proteomes" id="UP001626550">
    <property type="component" value="Unassembled WGS sequence"/>
</dbReference>
<evidence type="ECO:0000313" key="2">
    <source>
        <dbReference type="Proteomes" id="UP001626550"/>
    </source>
</evidence>
<evidence type="ECO:0000313" key="1">
    <source>
        <dbReference type="EMBL" id="KAL3309177.1"/>
    </source>
</evidence>
<protein>
    <submittedName>
        <fullName evidence="1">Uncharacterized protein</fullName>
    </submittedName>
</protein>
<dbReference type="EMBL" id="JBJKFK010004211">
    <property type="protein sequence ID" value="KAL3309177.1"/>
    <property type="molecule type" value="Genomic_DNA"/>
</dbReference>
<name>A0ABD2PR49_9PLAT</name>
<accession>A0ABD2PR49</accession>
<comment type="caution">
    <text evidence="1">The sequence shown here is derived from an EMBL/GenBank/DDBJ whole genome shotgun (WGS) entry which is preliminary data.</text>
</comment>
<sequence length="110" mass="12999">MLQQAVARKESRGGREWSEVDKGRIVGRKERNLFAGLPKLMLTGSVLEHVMEKDDPLYMLTQEWKAREGVKQRLQRRVQERLRYGWDVHLPEAPHGFFQRNLDRVTSQIE</sequence>
<keyword evidence="2" id="KW-1185">Reference proteome</keyword>